<comment type="caution">
    <text evidence="2">The sequence shown here is derived from an EMBL/GenBank/DDBJ whole genome shotgun (WGS) entry which is preliminary data.</text>
</comment>
<accession>A0A9W8ZLX0</accession>
<organism evidence="2 3">
    <name type="scientific">Didymella pomorum</name>
    <dbReference type="NCBI Taxonomy" id="749634"/>
    <lineage>
        <taxon>Eukaryota</taxon>
        <taxon>Fungi</taxon>
        <taxon>Dikarya</taxon>
        <taxon>Ascomycota</taxon>
        <taxon>Pezizomycotina</taxon>
        <taxon>Dothideomycetes</taxon>
        <taxon>Pleosporomycetidae</taxon>
        <taxon>Pleosporales</taxon>
        <taxon>Pleosporineae</taxon>
        <taxon>Didymellaceae</taxon>
        <taxon>Didymella</taxon>
    </lineage>
</organism>
<evidence type="ECO:0000313" key="3">
    <source>
        <dbReference type="Proteomes" id="UP001140510"/>
    </source>
</evidence>
<dbReference type="Proteomes" id="UP001140510">
    <property type="component" value="Unassembled WGS sequence"/>
</dbReference>
<feature type="compositionally biased region" description="Low complexity" evidence="1">
    <location>
        <begin position="7"/>
        <end position="46"/>
    </location>
</feature>
<proteinExistence type="predicted"/>
<sequence>MGWNPFSTSPTRSSYSSYSRGPSRNYARSSAGSSYSSSHRASTSRYGRQPRDGYLQYLYRKLRQLWRDLMHYARRHPYKVFFAVIMPLVSGGVLHKLARQFGVNLPEMGGSAARGGYAGSGHTGGYSSGAGGYYGSEGYGPSGSRGGAQGGMFGGIDVQSVAGGIGNLATIAQMASKFM</sequence>
<evidence type="ECO:0000256" key="1">
    <source>
        <dbReference type="SAM" id="MobiDB-lite"/>
    </source>
</evidence>
<dbReference type="OrthoDB" id="5398396at2759"/>
<evidence type="ECO:0000313" key="2">
    <source>
        <dbReference type="EMBL" id="KAJ4411179.1"/>
    </source>
</evidence>
<feature type="region of interest" description="Disordered" evidence="1">
    <location>
        <begin position="1"/>
        <end position="47"/>
    </location>
</feature>
<dbReference type="EMBL" id="JAPEVA010000006">
    <property type="protein sequence ID" value="KAJ4411179.1"/>
    <property type="molecule type" value="Genomic_DNA"/>
</dbReference>
<dbReference type="AlphaFoldDB" id="A0A9W8ZLX0"/>
<reference evidence="2" key="1">
    <citation type="submission" date="2022-10" db="EMBL/GenBank/DDBJ databases">
        <title>Tapping the CABI collections for fungal endophytes: first genome assemblies for Collariella, Neodidymelliopsis, Ascochyta clinopodiicola, Didymella pomorum, Didymosphaeria variabile, Neocosmospora piperis and Neocucurbitaria cava.</title>
        <authorList>
            <person name="Hill R."/>
        </authorList>
    </citation>
    <scope>NUCLEOTIDE SEQUENCE</scope>
    <source>
        <strain evidence="2">IMI 355091</strain>
    </source>
</reference>
<name>A0A9W8ZLX0_9PLEO</name>
<protein>
    <submittedName>
        <fullName evidence="2">Uncharacterized protein</fullName>
    </submittedName>
</protein>
<gene>
    <name evidence="2" type="ORF">N0V91_001554</name>
</gene>
<keyword evidence="3" id="KW-1185">Reference proteome</keyword>